<dbReference type="Pfam" id="PF07536">
    <property type="entry name" value="HWE_HK"/>
    <property type="match status" value="1"/>
</dbReference>
<dbReference type="SUPFAM" id="SSF55785">
    <property type="entry name" value="PYP-like sensor domain (PAS domain)"/>
    <property type="match status" value="3"/>
</dbReference>
<evidence type="ECO:0000256" key="2">
    <source>
        <dbReference type="ARBA" id="ARBA00012438"/>
    </source>
</evidence>
<dbReference type="AlphaFoldDB" id="A0A2K9MER3"/>
<keyword evidence="19" id="KW-1185">Reference proteome</keyword>
<protein>
    <recommendedName>
        <fullName evidence="2">histidine kinase</fullName>
        <ecNumber evidence="2">2.7.13.3</ecNumber>
    </recommendedName>
</protein>
<keyword evidence="11 18" id="KW-0418">Kinase</keyword>
<proteinExistence type="predicted"/>
<evidence type="ECO:0000256" key="11">
    <source>
        <dbReference type="ARBA" id="ARBA00022777"/>
    </source>
</evidence>
<keyword evidence="6" id="KW-0285">Flavoprotein</keyword>
<dbReference type="PROSITE" id="PS50112">
    <property type="entry name" value="PAS"/>
    <property type="match status" value="1"/>
</dbReference>
<dbReference type="Gene3D" id="3.30.450.20">
    <property type="entry name" value="PAS domain"/>
    <property type="match status" value="3"/>
</dbReference>
<evidence type="ECO:0000256" key="4">
    <source>
        <dbReference type="ARBA" id="ARBA00022553"/>
    </source>
</evidence>
<dbReference type="SMART" id="SM00911">
    <property type="entry name" value="HWE_HK"/>
    <property type="match status" value="1"/>
</dbReference>
<dbReference type="InterPro" id="IPR013655">
    <property type="entry name" value="PAS_fold_3"/>
</dbReference>
<dbReference type="SMART" id="SM00086">
    <property type="entry name" value="PAC"/>
    <property type="match status" value="1"/>
</dbReference>
<evidence type="ECO:0000256" key="14">
    <source>
        <dbReference type="ARBA" id="ARBA00023026"/>
    </source>
</evidence>
<keyword evidence="7" id="KW-0288">FMN</keyword>
<dbReference type="PANTHER" id="PTHR41523">
    <property type="entry name" value="TWO-COMPONENT SYSTEM SENSOR PROTEIN"/>
    <property type="match status" value="1"/>
</dbReference>
<keyword evidence="9" id="KW-0677">Repeat</keyword>
<keyword evidence="15" id="KW-0675">Receptor</keyword>
<evidence type="ECO:0000256" key="15">
    <source>
        <dbReference type="ARBA" id="ARBA00023170"/>
    </source>
</evidence>
<keyword evidence="3" id="KW-0600">Photoreceptor protein</keyword>
<dbReference type="InterPro" id="IPR001610">
    <property type="entry name" value="PAC"/>
</dbReference>
<comment type="catalytic activity">
    <reaction evidence="1">
        <text>ATP + protein L-histidine = ADP + protein N-phospho-L-histidine.</text>
        <dbReference type="EC" id="2.7.13.3"/>
    </reaction>
</comment>
<reference evidence="19" key="1">
    <citation type="submission" date="2017-12" db="EMBL/GenBank/DDBJ databases">
        <title>Genomic analysis of Paracoccus sp. CBA4604.</title>
        <authorList>
            <person name="Roh S.W."/>
            <person name="Kim J.Y."/>
            <person name="Kim J.S."/>
        </authorList>
    </citation>
    <scope>NUCLEOTIDE SEQUENCE [LARGE SCALE GENOMIC DNA]</scope>
    <source>
        <strain evidence="19">CBA4604</strain>
    </source>
</reference>
<dbReference type="InterPro" id="IPR000014">
    <property type="entry name" value="PAS"/>
</dbReference>
<keyword evidence="10" id="KW-0547">Nucleotide-binding</keyword>
<evidence type="ECO:0000256" key="5">
    <source>
        <dbReference type="ARBA" id="ARBA00022606"/>
    </source>
</evidence>
<name>A0A2K9MER3_9RHOB</name>
<evidence type="ECO:0000256" key="9">
    <source>
        <dbReference type="ARBA" id="ARBA00022737"/>
    </source>
</evidence>
<evidence type="ECO:0000256" key="3">
    <source>
        <dbReference type="ARBA" id="ARBA00022543"/>
    </source>
</evidence>
<evidence type="ECO:0000259" key="17">
    <source>
        <dbReference type="PROSITE" id="PS50113"/>
    </source>
</evidence>
<gene>
    <name evidence="18" type="ORF">CYR75_06560</name>
</gene>
<dbReference type="Pfam" id="PF08447">
    <property type="entry name" value="PAS_3"/>
    <property type="match status" value="1"/>
</dbReference>
<evidence type="ECO:0000259" key="16">
    <source>
        <dbReference type="PROSITE" id="PS50112"/>
    </source>
</evidence>
<keyword evidence="4" id="KW-0597">Phosphoprotein</keyword>
<dbReference type="GO" id="GO:0004673">
    <property type="term" value="F:protein histidine kinase activity"/>
    <property type="evidence" value="ECO:0007669"/>
    <property type="project" value="UniProtKB-EC"/>
</dbReference>
<keyword evidence="12" id="KW-0067">ATP-binding</keyword>
<dbReference type="Proteomes" id="UP000234882">
    <property type="component" value="Chromosome"/>
</dbReference>
<dbReference type="InterPro" id="IPR000700">
    <property type="entry name" value="PAS-assoc_C"/>
</dbReference>
<evidence type="ECO:0000256" key="6">
    <source>
        <dbReference type="ARBA" id="ARBA00022630"/>
    </source>
</evidence>
<dbReference type="InterPro" id="IPR035965">
    <property type="entry name" value="PAS-like_dom_sf"/>
</dbReference>
<dbReference type="Pfam" id="PF08448">
    <property type="entry name" value="PAS_4"/>
    <property type="match status" value="2"/>
</dbReference>
<feature type="domain" description="PAC" evidence="17">
    <location>
        <begin position="356"/>
        <end position="408"/>
    </location>
</feature>
<evidence type="ECO:0000313" key="18">
    <source>
        <dbReference type="EMBL" id="AUM73982.1"/>
    </source>
</evidence>
<dbReference type="EC" id="2.7.13.3" evidence="2"/>
<dbReference type="SMART" id="SM00091">
    <property type="entry name" value="PAS"/>
    <property type="match status" value="2"/>
</dbReference>
<dbReference type="PANTHER" id="PTHR41523:SF8">
    <property type="entry name" value="ETHYLENE RESPONSE SENSOR PROTEIN"/>
    <property type="match status" value="1"/>
</dbReference>
<sequence>MGERIRAHDWAATPLGEPDTWPQPLRAAISLCLKSNFPTAIYWGEDFCLLYNDAWSPIPGDRHPAALGRPAIEVWSDIWAVVGPQLTRVMQSGEGFSAVDQMLPMVRNGAPQETYWNYSFTPICANDGTVLGVFNQGHETTQEVLARAQTQSEIKRLGSMFARAPTAAAILRGPSHRIEVVNPAFTELVGKSDLEGQTVVEAFPELVAQGFLDLLNEVFSTGRAHVGREVEVMFGGPSNGQRHRIVDFVYQPLADPGGVREGVFIQATDVTDAVRVEAALRESEAKYEAIVNSIDQMIWSALPNGDHDYFNSRWYDFTGVAQGDTDGTGWKVMFHPDDQERARETWMHSVRTGEPYHIEYRLRHHTGRYRWVVGRAHCVRGSDGSITRWFGTCTDINDLKEAEAKRQLLLREMDHRIKNLFTVAGGMISMTAQTAPSVPAMATSLRGRLRALAKAHDLIRSAVGGEAGSGQPTSLRTLIQDILQPHLGEGNEKRVSLNGPPIPLGEDAAVGLALIFHELATNAMKYGALGKADGLLAVTWTSNGDRLELSWAEQSSDRMITPPLQTGFGSELAQATATDQLGGTISFEWRPTGVVVGLTARLENLQQ</sequence>
<dbReference type="GO" id="GO:0009881">
    <property type="term" value="F:photoreceptor activity"/>
    <property type="evidence" value="ECO:0007669"/>
    <property type="project" value="UniProtKB-KW"/>
</dbReference>
<evidence type="ECO:0000256" key="12">
    <source>
        <dbReference type="ARBA" id="ARBA00022840"/>
    </source>
</evidence>
<dbReference type="Gene3D" id="3.30.565.10">
    <property type="entry name" value="Histidine kinase-like ATPase, C-terminal domain"/>
    <property type="match status" value="1"/>
</dbReference>
<accession>A0A2K9MER3</accession>
<feature type="domain" description="PAS" evidence="16">
    <location>
        <begin position="283"/>
        <end position="353"/>
    </location>
</feature>
<keyword evidence="13" id="KW-0157">Chromophore</keyword>
<dbReference type="GO" id="GO:0005524">
    <property type="term" value="F:ATP binding"/>
    <property type="evidence" value="ECO:0007669"/>
    <property type="project" value="UniProtKB-KW"/>
</dbReference>
<dbReference type="InterPro" id="IPR036890">
    <property type="entry name" value="HATPase_C_sf"/>
</dbReference>
<keyword evidence="5" id="KW-0716">Sensory transduction</keyword>
<dbReference type="InterPro" id="IPR013656">
    <property type="entry name" value="PAS_4"/>
</dbReference>
<dbReference type="OrthoDB" id="9816309at2"/>
<evidence type="ECO:0000256" key="7">
    <source>
        <dbReference type="ARBA" id="ARBA00022643"/>
    </source>
</evidence>
<dbReference type="CDD" id="cd00130">
    <property type="entry name" value="PAS"/>
    <property type="match status" value="2"/>
</dbReference>
<dbReference type="NCBIfam" id="TIGR00229">
    <property type="entry name" value="sensory_box"/>
    <property type="match status" value="1"/>
</dbReference>
<dbReference type="InterPro" id="IPR011102">
    <property type="entry name" value="Sig_transdc_His_kinase_HWE"/>
</dbReference>
<evidence type="ECO:0000256" key="8">
    <source>
        <dbReference type="ARBA" id="ARBA00022679"/>
    </source>
</evidence>
<keyword evidence="14" id="KW-0843">Virulence</keyword>
<evidence type="ECO:0000313" key="19">
    <source>
        <dbReference type="Proteomes" id="UP000234882"/>
    </source>
</evidence>
<dbReference type="PROSITE" id="PS50113">
    <property type="entry name" value="PAC"/>
    <property type="match status" value="1"/>
</dbReference>
<organism evidence="18 19">
    <name type="scientific">Paracoccus jeotgali</name>
    <dbReference type="NCBI Taxonomy" id="2065379"/>
    <lineage>
        <taxon>Bacteria</taxon>
        <taxon>Pseudomonadati</taxon>
        <taxon>Pseudomonadota</taxon>
        <taxon>Alphaproteobacteria</taxon>
        <taxon>Rhodobacterales</taxon>
        <taxon>Paracoccaceae</taxon>
        <taxon>Paracoccus</taxon>
    </lineage>
</organism>
<dbReference type="FunFam" id="3.30.450.20:FF:000099">
    <property type="entry name" value="Sensory box sensor histidine kinase"/>
    <property type="match status" value="1"/>
</dbReference>
<dbReference type="KEGG" id="paru:CYR75_06560"/>
<evidence type="ECO:0000256" key="13">
    <source>
        <dbReference type="ARBA" id="ARBA00022991"/>
    </source>
</evidence>
<evidence type="ECO:0000256" key="1">
    <source>
        <dbReference type="ARBA" id="ARBA00000085"/>
    </source>
</evidence>
<keyword evidence="8" id="KW-0808">Transferase</keyword>
<evidence type="ECO:0000256" key="10">
    <source>
        <dbReference type="ARBA" id="ARBA00022741"/>
    </source>
</evidence>
<dbReference type="EMBL" id="CP025583">
    <property type="protein sequence ID" value="AUM73982.1"/>
    <property type="molecule type" value="Genomic_DNA"/>
</dbReference>